<keyword evidence="6" id="KW-0255">Endonuclease</keyword>
<dbReference type="InterPro" id="IPR002156">
    <property type="entry name" value="RNaseH_domain"/>
</dbReference>
<dbReference type="OrthoDB" id="245563at2759"/>
<dbReference type="PANTHER" id="PTHR10642">
    <property type="entry name" value="RIBONUCLEASE H1"/>
    <property type="match status" value="1"/>
</dbReference>
<evidence type="ECO:0000256" key="6">
    <source>
        <dbReference type="ARBA" id="ARBA00022759"/>
    </source>
</evidence>
<evidence type="ECO:0000256" key="5">
    <source>
        <dbReference type="ARBA" id="ARBA00022723"/>
    </source>
</evidence>
<dbReference type="GO" id="GO:0046872">
    <property type="term" value="F:metal ion binding"/>
    <property type="evidence" value="ECO:0007669"/>
    <property type="project" value="UniProtKB-KW"/>
</dbReference>
<comment type="catalytic activity">
    <reaction evidence="1">
        <text>Endonucleolytic cleavage to 5'-phosphomonoester.</text>
        <dbReference type="EC" id="3.1.26.4"/>
    </reaction>
</comment>
<dbReference type="EC" id="3.1.26.4" evidence="3"/>
<gene>
    <name evidence="9" type="ORF">K460DRAFT_371119</name>
</gene>
<dbReference type="SUPFAM" id="SSF53098">
    <property type="entry name" value="Ribonuclease H-like"/>
    <property type="match status" value="1"/>
</dbReference>
<comment type="caution">
    <text evidence="9">The sequence shown here is derived from an EMBL/GenBank/DDBJ whole genome shotgun (WGS) entry which is preliminary data.</text>
</comment>
<accession>A0A9P4G8M8</accession>
<dbReference type="GO" id="GO:0003676">
    <property type="term" value="F:nucleic acid binding"/>
    <property type="evidence" value="ECO:0007669"/>
    <property type="project" value="InterPro"/>
</dbReference>
<dbReference type="Pfam" id="PF00075">
    <property type="entry name" value="RNase_H"/>
    <property type="match status" value="1"/>
</dbReference>
<protein>
    <recommendedName>
        <fullName evidence="3">ribonuclease H</fullName>
        <ecNumber evidence="3">3.1.26.4</ecNumber>
    </recommendedName>
</protein>
<dbReference type="GO" id="GO:0043137">
    <property type="term" value="P:DNA replication, removal of RNA primer"/>
    <property type="evidence" value="ECO:0007669"/>
    <property type="project" value="TreeGrafter"/>
</dbReference>
<evidence type="ECO:0000313" key="9">
    <source>
        <dbReference type="EMBL" id="KAF1841128.1"/>
    </source>
</evidence>
<dbReference type="GeneID" id="63851539"/>
<dbReference type="AlphaFoldDB" id="A0A9P4G8M8"/>
<dbReference type="RefSeq" id="XP_040783691.1">
    <property type="nucleotide sequence ID" value="XM_040934288.1"/>
</dbReference>
<dbReference type="InterPro" id="IPR012337">
    <property type="entry name" value="RNaseH-like_sf"/>
</dbReference>
<dbReference type="PANTHER" id="PTHR10642:SF26">
    <property type="entry name" value="RIBONUCLEASE H1"/>
    <property type="match status" value="1"/>
</dbReference>
<reference evidence="9" key="1">
    <citation type="submission" date="2020-01" db="EMBL/GenBank/DDBJ databases">
        <authorList>
            <consortium name="DOE Joint Genome Institute"/>
            <person name="Haridas S."/>
            <person name="Albert R."/>
            <person name="Binder M."/>
            <person name="Bloem J."/>
            <person name="Labutti K."/>
            <person name="Salamov A."/>
            <person name="Andreopoulos B."/>
            <person name="Baker S.E."/>
            <person name="Barry K."/>
            <person name="Bills G."/>
            <person name="Bluhm B.H."/>
            <person name="Cannon C."/>
            <person name="Castanera R."/>
            <person name="Culley D.E."/>
            <person name="Daum C."/>
            <person name="Ezra D."/>
            <person name="Gonzalez J.B."/>
            <person name="Henrissat B."/>
            <person name="Kuo A."/>
            <person name="Liang C."/>
            <person name="Lipzen A."/>
            <person name="Lutzoni F."/>
            <person name="Magnuson J."/>
            <person name="Mondo S."/>
            <person name="Nolan M."/>
            <person name="Ohm R."/>
            <person name="Pangilinan J."/>
            <person name="Park H.-J."/>
            <person name="Ramirez L."/>
            <person name="Alfaro M."/>
            <person name="Sun H."/>
            <person name="Tritt A."/>
            <person name="Yoshinaga Y."/>
            <person name="Zwiers L.-H."/>
            <person name="Turgeon B.G."/>
            <person name="Goodwin S.B."/>
            <person name="Spatafora J.W."/>
            <person name="Crous P.W."/>
            <person name="Grigoriev I.V."/>
        </authorList>
    </citation>
    <scope>NUCLEOTIDE SEQUENCE</scope>
    <source>
        <strain evidence="9">CBS 394.84</strain>
    </source>
</reference>
<dbReference type="InterPro" id="IPR050092">
    <property type="entry name" value="RNase_H"/>
</dbReference>
<dbReference type="InterPro" id="IPR036397">
    <property type="entry name" value="RNaseH_sf"/>
</dbReference>
<comment type="similarity">
    <text evidence="2">Belongs to the RNase H family.</text>
</comment>
<evidence type="ECO:0000256" key="1">
    <source>
        <dbReference type="ARBA" id="ARBA00000077"/>
    </source>
</evidence>
<sequence length="215" mass="24207">MAYDEYGEEIRRLFVPSEDPCSRLVPLQQLVVYDTSKQISQLQMKVLAKPDPFPNPSSMVVYIDGACRNNGTPTARASYGVYFGPNSPYNSYGLLPASRPQTSTLAEIEALSQALKIISEVTDRDFKLSEIKLATDSSFLVDSMSKWMEQWIENEGVGSRGTRVAHFEVLKQLHDKLDYMEYSDEGGGREVQFWHIPREMNREADALANRALDGA</sequence>
<evidence type="ECO:0000256" key="4">
    <source>
        <dbReference type="ARBA" id="ARBA00022722"/>
    </source>
</evidence>
<organism evidence="9 10">
    <name type="scientific">Cucurbitaria berberidis CBS 394.84</name>
    <dbReference type="NCBI Taxonomy" id="1168544"/>
    <lineage>
        <taxon>Eukaryota</taxon>
        <taxon>Fungi</taxon>
        <taxon>Dikarya</taxon>
        <taxon>Ascomycota</taxon>
        <taxon>Pezizomycotina</taxon>
        <taxon>Dothideomycetes</taxon>
        <taxon>Pleosporomycetidae</taxon>
        <taxon>Pleosporales</taxon>
        <taxon>Pleosporineae</taxon>
        <taxon>Cucurbitariaceae</taxon>
        <taxon>Cucurbitaria</taxon>
    </lineage>
</organism>
<dbReference type="EMBL" id="ML976619">
    <property type="protein sequence ID" value="KAF1841128.1"/>
    <property type="molecule type" value="Genomic_DNA"/>
</dbReference>
<evidence type="ECO:0000313" key="10">
    <source>
        <dbReference type="Proteomes" id="UP000800039"/>
    </source>
</evidence>
<keyword evidence="10" id="KW-1185">Reference proteome</keyword>
<evidence type="ECO:0000256" key="2">
    <source>
        <dbReference type="ARBA" id="ARBA00005300"/>
    </source>
</evidence>
<dbReference type="CDD" id="cd13934">
    <property type="entry name" value="RNase_H_Dikarya_like"/>
    <property type="match status" value="1"/>
</dbReference>
<name>A0A9P4G8M8_9PLEO</name>
<proteinExistence type="inferred from homology"/>
<dbReference type="PROSITE" id="PS50879">
    <property type="entry name" value="RNASE_H_1"/>
    <property type="match status" value="1"/>
</dbReference>
<feature type="domain" description="RNase H type-1" evidence="8">
    <location>
        <begin position="55"/>
        <end position="213"/>
    </location>
</feature>
<dbReference type="Gene3D" id="3.30.420.10">
    <property type="entry name" value="Ribonuclease H-like superfamily/Ribonuclease H"/>
    <property type="match status" value="1"/>
</dbReference>
<keyword evidence="7" id="KW-0378">Hydrolase</keyword>
<evidence type="ECO:0000256" key="3">
    <source>
        <dbReference type="ARBA" id="ARBA00012180"/>
    </source>
</evidence>
<dbReference type="Proteomes" id="UP000800039">
    <property type="component" value="Unassembled WGS sequence"/>
</dbReference>
<dbReference type="GO" id="GO:0004523">
    <property type="term" value="F:RNA-DNA hybrid ribonuclease activity"/>
    <property type="evidence" value="ECO:0007669"/>
    <property type="project" value="UniProtKB-EC"/>
</dbReference>
<keyword evidence="5" id="KW-0479">Metal-binding</keyword>
<evidence type="ECO:0000259" key="8">
    <source>
        <dbReference type="PROSITE" id="PS50879"/>
    </source>
</evidence>
<evidence type="ECO:0000256" key="7">
    <source>
        <dbReference type="ARBA" id="ARBA00022801"/>
    </source>
</evidence>
<keyword evidence="4" id="KW-0540">Nuclease</keyword>